<name>A0AAV4RWH9_9ARAC</name>
<proteinExistence type="predicted"/>
<comment type="caution">
    <text evidence="2">The sequence shown here is derived from an EMBL/GenBank/DDBJ whole genome shotgun (WGS) entry which is preliminary data.</text>
</comment>
<dbReference type="AlphaFoldDB" id="A0AAV4RWH9"/>
<organism evidence="2 3">
    <name type="scientific">Caerostris darwini</name>
    <dbReference type="NCBI Taxonomy" id="1538125"/>
    <lineage>
        <taxon>Eukaryota</taxon>
        <taxon>Metazoa</taxon>
        <taxon>Ecdysozoa</taxon>
        <taxon>Arthropoda</taxon>
        <taxon>Chelicerata</taxon>
        <taxon>Arachnida</taxon>
        <taxon>Araneae</taxon>
        <taxon>Araneomorphae</taxon>
        <taxon>Entelegynae</taxon>
        <taxon>Araneoidea</taxon>
        <taxon>Araneidae</taxon>
        <taxon>Caerostris</taxon>
    </lineage>
</organism>
<feature type="region of interest" description="Disordered" evidence="1">
    <location>
        <begin position="97"/>
        <end position="130"/>
    </location>
</feature>
<sequence length="188" mass="21886">MNVSIRIWSYRVVTDFVFSTRGDQSNRAVELNILVFTHGMESLHLSIGKFLYRAKRGDRTLQYRPWRCGGKTRRNRCEKCLLKNCYRQPFGAERPTQRRPLFLRSSPKDRRNSSGALKSPRRNPTPFGRMKGAPCLRAAHLTDGISEEDKCAKKRGRTLFPRLFCCSFLRRDEWNVLLRASGKITFGR</sequence>
<dbReference type="EMBL" id="BPLQ01006783">
    <property type="protein sequence ID" value="GIY25191.1"/>
    <property type="molecule type" value="Genomic_DNA"/>
</dbReference>
<protein>
    <submittedName>
        <fullName evidence="2">Uncharacterized protein</fullName>
    </submittedName>
</protein>
<reference evidence="2 3" key="1">
    <citation type="submission" date="2021-06" db="EMBL/GenBank/DDBJ databases">
        <title>Caerostris darwini draft genome.</title>
        <authorList>
            <person name="Kono N."/>
            <person name="Arakawa K."/>
        </authorList>
    </citation>
    <scope>NUCLEOTIDE SEQUENCE [LARGE SCALE GENOMIC DNA]</scope>
</reference>
<evidence type="ECO:0000313" key="3">
    <source>
        <dbReference type="Proteomes" id="UP001054837"/>
    </source>
</evidence>
<keyword evidence="3" id="KW-1185">Reference proteome</keyword>
<evidence type="ECO:0000313" key="2">
    <source>
        <dbReference type="EMBL" id="GIY25191.1"/>
    </source>
</evidence>
<evidence type="ECO:0000256" key="1">
    <source>
        <dbReference type="SAM" id="MobiDB-lite"/>
    </source>
</evidence>
<dbReference type="Proteomes" id="UP001054837">
    <property type="component" value="Unassembled WGS sequence"/>
</dbReference>
<gene>
    <name evidence="2" type="ORF">CDAR_615581</name>
</gene>
<accession>A0AAV4RWH9</accession>